<gene>
    <name evidence="2" type="ORF">LKD22_01785</name>
</gene>
<sequence length="205" mass="22705">MKSEIGCVIMASGLAKRFGSNKLLAEFDRKPLLCRAFAVTEGLHRVVVTRSTEVQALCEKYGIPVLHHAHPLRSDTVRLGLEYLLPRFPAMSGCVFLPGDQPLLTRKTLCCMVSAFCAQPDRKSQIFRLCEPQSGTPGSPVLFGADYFEELRSLPEGKGGGAVAKRHAEKVKLFPIRHPAELMDADTPDVLAELKTIFQNDSFYR</sequence>
<accession>A0AAW4VSI4</accession>
<feature type="domain" description="MobA-like NTP transferase" evidence="1">
    <location>
        <begin position="7"/>
        <end position="169"/>
    </location>
</feature>
<dbReference type="AlphaFoldDB" id="A0AAW4VSI4"/>
<dbReference type="InterPro" id="IPR025877">
    <property type="entry name" value="MobA-like_NTP_Trfase"/>
</dbReference>
<dbReference type="Proteomes" id="UP001298753">
    <property type="component" value="Unassembled WGS sequence"/>
</dbReference>
<organism evidence="2 3">
    <name type="scientific">Agathobaculum butyriciproducens</name>
    <dbReference type="NCBI Taxonomy" id="1628085"/>
    <lineage>
        <taxon>Bacteria</taxon>
        <taxon>Bacillati</taxon>
        <taxon>Bacillota</taxon>
        <taxon>Clostridia</taxon>
        <taxon>Eubacteriales</taxon>
        <taxon>Butyricicoccaceae</taxon>
        <taxon>Agathobaculum</taxon>
    </lineage>
</organism>
<dbReference type="PANTHER" id="PTHR43777">
    <property type="entry name" value="MOLYBDENUM COFACTOR CYTIDYLYLTRANSFERASE"/>
    <property type="match status" value="1"/>
</dbReference>
<evidence type="ECO:0000313" key="3">
    <source>
        <dbReference type="Proteomes" id="UP001298753"/>
    </source>
</evidence>
<proteinExistence type="predicted"/>
<protein>
    <submittedName>
        <fullName evidence="2">Nucleotidyltransferase family protein</fullName>
    </submittedName>
</protein>
<dbReference type="PANTHER" id="PTHR43777:SF1">
    <property type="entry name" value="MOLYBDENUM COFACTOR CYTIDYLYLTRANSFERASE"/>
    <property type="match status" value="1"/>
</dbReference>
<dbReference type="RefSeq" id="WP_349101610.1">
    <property type="nucleotide sequence ID" value="NZ_JBBNJE010000184.1"/>
</dbReference>
<dbReference type="EMBL" id="JAJEPX010000002">
    <property type="protein sequence ID" value="MCC2175871.1"/>
    <property type="molecule type" value="Genomic_DNA"/>
</dbReference>
<comment type="caution">
    <text evidence="2">The sequence shown here is derived from an EMBL/GenBank/DDBJ whole genome shotgun (WGS) entry which is preliminary data.</text>
</comment>
<dbReference type="GeneID" id="98660731"/>
<dbReference type="GO" id="GO:0016779">
    <property type="term" value="F:nucleotidyltransferase activity"/>
    <property type="evidence" value="ECO:0007669"/>
    <property type="project" value="UniProtKB-ARBA"/>
</dbReference>
<evidence type="ECO:0000259" key="1">
    <source>
        <dbReference type="Pfam" id="PF12804"/>
    </source>
</evidence>
<dbReference type="Pfam" id="PF12804">
    <property type="entry name" value="NTP_transf_3"/>
    <property type="match status" value="1"/>
</dbReference>
<name>A0AAW4VSI4_9FIRM</name>
<dbReference type="InterPro" id="IPR029044">
    <property type="entry name" value="Nucleotide-diphossugar_trans"/>
</dbReference>
<dbReference type="SUPFAM" id="SSF53448">
    <property type="entry name" value="Nucleotide-diphospho-sugar transferases"/>
    <property type="match status" value="1"/>
</dbReference>
<reference evidence="2 3" key="1">
    <citation type="submission" date="2021-10" db="EMBL/GenBank/DDBJ databases">
        <title>Anaerobic single-cell dispensing facilitates the cultivation of human gut bacteria.</title>
        <authorList>
            <person name="Afrizal A."/>
        </authorList>
    </citation>
    <scope>NUCLEOTIDE SEQUENCE [LARGE SCALE GENOMIC DNA]</scope>
    <source>
        <strain evidence="2 3">CLA-AA-H270</strain>
    </source>
</reference>
<dbReference type="CDD" id="cd04182">
    <property type="entry name" value="GT_2_like_f"/>
    <property type="match status" value="1"/>
</dbReference>
<dbReference type="Gene3D" id="3.90.550.10">
    <property type="entry name" value="Spore Coat Polysaccharide Biosynthesis Protein SpsA, Chain A"/>
    <property type="match status" value="1"/>
</dbReference>
<evidence type="ECO:0000313" key="2">
    <source>
        <dbReference type="EMBL" id="MCC2175871.1"/>
    </source>
</evidence>
<keyword evidence="3" id="KW-1185">Reference proteome</keyword>